<feature type="transmembrane region" description="Helical" evidence="8">
    <location>
        <begin position="215"/>
        <end position="235"/>
    </location>
</feature>
<evidence type="ECO:0000256" key="4">
    <source>
        <dbReference type="ARBA" id="ARBA00022692"/>
    </source>
</evidence>
<evidence type="ECO:0000313" key="11">
    <source>
        <dbReference type="Proteomes" id="UP000305546"/>
    </source>
</evidence>
<organism evidence="10 11">
    <name type="scientific">Amycolatopsis alkalitolerans</name>
    <dbReference type="NCBI Taxonomy" id="2547244"/>
    <lineage>
        <taxon>Bacteria</taxon>
        <taxon>Bacillati</taxon>
        <taxon>Actinomycetota</taxon>
        <taxon>Actinomycetes</taxon>
        <taxon>Pseudonocardiales</taxon>
        <taxon>Pseudonocardiaceae</taxon>
        <taxon>Amycolatopsis</taxon>
    </lineage>
</organism>
<dbReference type="OrthoDB" id="154915at2"/>
<evidence type="ECO:0000256" key="5">
    <source>
        <dbReference type="ARBA" id="ARBA00022989"/>
    </source>
</evidence>
<dbReference type="GO" id="GO:0005886">
    <property type="term" value="C:plasma membrane"/>
    <property type="evidence" value="ECO:0007669"/>
    <property type="project" value="UniProtKB-SubCell"/>
</dbReference>
<feature type="transmembrane region" description="Helical" evidence="8">
    <location>
        <begin position="127"/>
        <end position="147"/>
    </location>
</feature>
<name>A0A5C4LW91_9PSEU</name>
<dbReference type="InterPro" id="IPR051258">
    <property type="entry name" value="Diverse_Substrate_Transporter"/>
</dbReference>
<feature type="domain" description="EamA" evidence="9">
    <location>
        <begin position="243"/>
        <end position="384"/>
    </location>
</feature>
<feature type="transmembrane region" description="Helical" evidence="8">
    <location>
        <begin position="97"/>
        <end position="115"/>
    </location>
</feature>
<keyword evidence="4 8" id="KW-0812">Transmembrane</keyword>
<dbReference type="EMBL" id="VDFW01000025">
    <property type="protein sequence ID" value="TNC22622.1"/>
    <property type="molecule type" value="Genomic_DNA"/>
</dbReference>
<dbReference type="InterPro" id="IPR000620">
    <property type="entry name" value="EamA_dom"/>
</dbReference>
<dbReference type="PANTHER" id="PTHR42920">
    <property type="entry name" value="OS03G0707200 PROTEIN-RELATED"/>
    <property type="match status" value="1"/>
</dbReference>
<evidence type="ECO:0000256" key="1">
    <source>
        <dbReference type="ARBA" id="ARBA00004651"/>
    </source>
</evidence>
<evidence type="ECO:0000313" key="10">
    <source>
        <dbReference type="EMBL" id="TNC22622.1"/>
    </source>
</evidence>
<comment type="subcellular location">
    <subcellularLocation>
        <location evidence="1">Cell membrane</location>
        <topology evidence="1">Multi-pass membrane protein</topology>
    </subcellularLocation>
</comment>
<evidence type="ECO:0000256" key="2">
    <source>
        <dbReference type="ARBA" id="ARBA00007362"/>
    </source>
</evidence>
<evidence type="ECO:0000259" key="9">
    <source>
        <dbReference type="Pfam" id="PF00892"/>
    </source>
</evidence>
<reference evidence="10 11" key="1">
    <citation type="submission" date="2019-06" db="EMBL/GenBank/DDBJ databases">
        <title>Amycolatopsis alkalitolerans sp. nov., isolated from Gastrodia elata Blume.</title>
        <authorList>
            <person name="Narsing Rao M.P."/>
            <person name="Li W.J."/>
        </authorList>
    </citation>
    <scope>NUCLEOTIDE SEQUENCE [LARGE SCALE GENOMIC DNA]</scope>
    <source>
        <strain evidence="10 11">SYSUP0005</strain>
    </source>
</reference>
<evidence type="ECO:0000256" key="6">
    <source>
        <dbReference type="ARBA" id="ARBA00023136"/>
    </source>
</evidence>
<feature type="region of interest" description="Disordered" evidence="7">
    <location>
        <begin position="1"/>
        <end position="60"/>
    </location>
</feature>
<feature type="transmembrane region" description="Helical" evidence="8">
    <location>
        <begin position="159"/>
        <end position="179"/>
    </location>
</feature>
<gene>
    <name evidence="10" type="ORF">FG385_24560</name>
</gene>
<feature type="transmembrane region" description="Helical" evidence="8">
    <location>
        <begin position="337"/>
        <end position="362"/>
    </location>
</feature>
<feature type="transmembrane region" description="Helical" evidence="8">
    <location>
        <begin position="312"/>
        <end position="330"/>
    </location>
</feature>
<evidence type="ECO:0000256" key="3">
    <source>
        <dbReference type="ARBA" id="ARBA00022475"/>
    </source>
</evidence>
<feature type="compositionally biased region" description="Basic and acidic residues" evidence="7">
    <location>
        <begin position="38"/>
        <end position="55"/>
    </location>
</feature>
<feature type="domain" description="EamA" evidence="9">
    <location>
        <begin position="97"/>
        <end position="230"/>
    </location>
</feature>
<sequence>MSPTACAAVSAHPSESPLRERRTRRLGCRTRRPGRRTQRPERRTQRPGGRSRDGVEWIGGEGAKSGRQWVGLAHSLGRVTVEARAVAPVSRGSRGRGTVLILISSVCFGTSGPIGKPAMLAGLSPEQVAAARIGLAAVVLLAGVALFRPALLRVRKAELPALVGYGLLAVAAVQLTYFISAQRLPVGIAILLEFTSPVLIALWTRFVRRIRLPRAMWLGIALAMAGLALVAQVWAGLALDPVGFFAGLGGSVCSAAYFLIGEHTAATRDPLGMVTWGMVVGAIVVCAVAPPWTIPASLLGAPASLGPWHPPVWALLVTLTVLSTVLAYAFGMTALRYLPAAVASVIGLLEPVVTIVTGWVLLGESLSWVQLAGALVLLGGATVVQIVHSRRGDQVHPGVGQESPASAP</sequence>
<feature type="transmembrane region" description="Helical" evidence="8">
    <location>
        <begin position="272"/>
        <end position="292"/>
    </location>
</feature>
<dbReference type="Pfam" id="PF00892">
    <property type="entry name" value="EamA"/>
    <property type="match status" value="2"/>
</dbReference>
<dbReference type="Gene3D" id="1.10.3730.20">
    <property type="match status" value="1"/>
</dbReference>
<proteinExistence type="inferred from homology"/>
<keyword evidence="11" id="KW-1185">Reference proteome</keyword>
<feature type="transmembrane region" description="Helical" evidence="8">
    <location>
        <begin position="368"/>
        <end position="387"/>
    </location>
</feature>
<evidence type="ECO:0000256" key="7">
    <source>
        <dbReference type="SAM" id="MobiDB-lite"/>
    </source>
</evidence>
<keyword evidence="3" id="KW-1003">Cell membrane</keyword>
<comment type="similarity">
    <text evidence="2">Belongs to the EamA transporter family.</text>
</comment>
<dbReference type="SUPFAM" id="SSF103481">
    <property type="entry name" value="Multidrug resistance efflux transporter EmrE"/>
    <property type="match status" value="2"/>
</dbReference>
<dbReference type="Proteomes" id="UP000305546">
    <property type="component" value="Unassembled WGS sequence"/>
</dbReference>
<feature type="transmembrane region" description="Helical" evidence="8">
    <location>
        <begin position="185"/>
        <end position="203"/>
    </location>
</feature>
<evidence type="ECO:0000256" key="8">
    <source>
        <dbReference type="SAM" id="Phobius"/>
    </source>
</evidence>
<accession>A0A5C4LW91</accession>
<dbReference type="PANTHER" id="PTHR42920:SF5">
    <property type="entry name" value="EAMA DOMAIN-CONTAINING PROTEIN"/>
    <property type="match status" value="1"/>
</dbReference>
<keyword evidence="6 8" id="KW-0472">Membrane</keyword>
<feature type="transmembrane region" description="Helical" evidence="8">
    <location>
        <begin position="241"/>
        <end position="260"/>
    </location>
</feature>
<protein>
    <submittedName>
        <fullName evidence="10">EamA family transporter</fullName>
    </submittedName>
</protein>
<dbReference type="AlphaFoldDB" id="A0A5C4LW91"/>
<feature type="compositionally biased region" description="Basic residues" evidence="7">
    <location>
        <begin position="21"/>
        <end position="37"/>
    </location>
</feature>
<keyword evidence="5 8" id="KW-1133">Transmembrane helix</keyword>
<comment type="caution">
    <text evidence="10">The sequence shown here is derived from an EMBL/GenBank/DDBJ whole genome shotgun (WGS) entry which is preliminary data.</text>
</comment>
<dbReference type="InterPro" id="IPR037185">
    <property type="entry name" value="EmrE-like"/>
</dbReference>